<dbReference type="GO" id="GO:0160148">
    <property type="term" value="F:tRNA pseudouridine(55) synthase activity"/>
    <property type="evidence" value="ECO:0007669"/>
    <property type="project" value="UniProtKB-EC"/>
</dbReference>
<dbReference type="GO" id="GO:0031119">
    <property type="term" value="P:tRNA pseudouridine synthesis"/>
    <property type="evidence" value="ECO:0007669"/>
    <property type="project" value="UniProtKB-UniRule"/>
</dbReference>
<dbReference type="KEGG" id="bcw:Q7M_817"/>
<comment type="similarity">
    <text evidence="2 5">Belongs to the pseudouridine synthase TruB family. Type 1 subfamily.</text>
</comment>
<dbReference type="Proteomes" id="UP000005212">
    <property type="component" value="Chromosome"/>
</dbReference>
<evidence type="ECO:0000313" key="9">
    <source>
        <dbReference type="Proteomes" id="UP000005212"/>
    </source>
</evidence>
<evidence type="ECO:0000256" key="2">
    <source>
        <dbReference type="ARBA" id="ARBA00005642"/>
    </source>
</evidence>
<reference evidence="8 9" key="1">
    <citation type="journal article" date="2012" name="J. Bacteriol.">
        <title>Complete Genome Sequence of Borrelia crocidurae.</title>
        <authorList>
            <person name="Elbir H."/>
            <person name="Gimenez G."/>
            <person name="Robert C."/>
            <person name="Bergstrom S."/>
            <person name="Cutler S."/>
            <person name="Raoult D."/>
            <person name="Drancourt M."/>
        </authorList>
    </citation>
    <scope>NUCLEOTIDE SEQUENCE [LARGE SCALE GENOMIC DNA]</scope>
    <source>
        <strain evidence="8 9">Achema</strain>
    </source>
</reference>
<gene>
    <name evidence="5" type="primary">truB</name>
    <name evidence="8" type="ordered locus">Q7M_817</name>
</gene>
<proteinExistence type="inferred from homology"/>
<sequence>MDGIILLNKLVGMTSYEALYPIKKYFSTSRIGHTGILDKFASGLLVVLVGKYTKLSGYITSLDKEYISEFEFGIETDTLDPNGKIVNTTDYVPNFNEVVLGVKSLIGEIFQVPPKFSSIHVKGQRAYKLALSGESFDLQARKINIYDIEILDYNIDFRILKLKIKCSKGTYVRSIARDLGRALGSCAYVKSLRRTQIGDFKLCDAYCFDNLNDNSLLGIESLNFFEKIYVDDSMIRLIQNGIYINIAINDGEFKILKSKNEKILAVICGIGLNKYRYIIIFNI</sequence>
<evidence type="ECO:0000256" key="1">
    <source>
        <dbReference type="ARBA" id="ARBA00000385"/>
    </source>
</evidence>
<dbReference type="CDD" id="cd02573">
    <property type="entry name" value="PseudoU_synth_EcTruB"/>
    <property type="match status" value="1"/>
</dbReference>
<dbReference type="EC" id="5.4.99.25" evidence="5"/>
<feature type="domain" description="tRNA pseudouridylate synthase B C-terminal" evidence="7">
    <location>
        <begin position="173"/>
        <end position="215"/>
    </location>
</feature>
<reference evidence="9" key="2">
    <citation type="submission" date="2012-03" db="EMBL/GenBank/DDBJ databases">
        <title>Complete genome sequence of Borrelia crocidurae.</title>
        <authorList>
            <person name="Elbir H."/>
            <person name="Gimenez G."/>
            <person name="Robert C."/>
            <person name="Raoult D."/>
            <person name="Drancourt M."/>
        </authorList>
    </citation>
    <scope>NUCLEOTIDE SEQUENCE [LARGE SCALE GENOMIC DNA]</scope>
    <source>
        <strain evidence="9">Achema</strain>
    </source>
</reference>
<evidence type="ECO:0000256" key="4">
    <source>
        <dbReference type="ARBA" id="ARBA00023235"/>
    </source>
</evidence>
<dbReference type="PANTHER" id="PTHR13767:SF2">
    <property type="entry name" value="PSEUDOURIDYLATE SYNTHASE TRUB1"/>
    <property type="match status" value="1"/>
</dbReference>
<name>I0FDP0_BORCA</name>
<dbReference type="NCBIfam" id="TIGR00431">
    <property type="entry name" value="TruB"/>
    <property type="match status" value="1"/>
</dbReference>
<dbReference type="GO" id="GO:1990481">
    <property type="term" value="P:mRNA pseudouridine synthesis"/>
    <property type="evidence" value="ECO:0007669"/>
    <property type="project" value="TreeGrafter"/>
</dbReference>
<evidence type="ECO:0000259" key="6">
    <source>
        <dbReference type="Pfam" id="PF01509"/>
    </source>
</evidence>
<dbReference type="Gene3D" id="3.30.2350.10">
    <property type="entry name" value="Pseudouridine synthase"/>
    <property type="match status" value="1"/>
</dbReference>
<dbReference type="HAMAP" id="MF_01080">
    <property type="entry name" value="TruB_bact"/>
    <property type="match status" value="1"/>
</dbReference>
<dbReference type="InterPro" id="IPR014780">
    <property type="entry name" value="tRNA_psdUridine_synth_TruB"/>
</dbReference>
<evidence type="ECO:0000256" key="3">
    <source>
        <dbReference type="ARBA" id="ARBA00022694"/>
    </source>
</evidence>
<accession>I0FDP0</accession>
<dbReference type="Pfam" id="PF01509">
    <property type="entry name" value="TruB_N"/>
    <property type="match status" value="1"/>
</dbReference>
<dbReference type="InterPro" id="IPR020103">
    <property type="entry name" value="PsdUridine_synth_cat_dom_sf"/>
</dbReference>
<dbReference type="SUPFAM" id="SSF55120">
    <property type="entry name" value="Pseudouridine synthase"/>
    <property type="match status" value="1"/>
</dbReference>
<dbReference type="InterPro" id="IPR032819">
    <property type="entry name" value="TruB_C"/>
</dbReference>
<organism evidence="8 9">
    <name type="scientific">Borrelia crocidurae (strain Achema)</name>
    <dbReference type="NCBI Taxonomy" id="1155096"/>
    <lineage>
        <taxon>Bacteria</taxon>
        <taxon>Pseudomonadati</taxon>
        <taxon>Spirochaetota</taxon>
        <taxon>Spirochaetia</taxon>
        <taxon>Spirochaetales</taxon>
        <taxon>Borreliaceae</taxon>
        <taxon>Borrelia</taxon>
    </lineage>
</organism>
<evidence type="ECO:0000259" key="7">
    <source>
        <dbReference type="Pfam" id="PF16198"/>
    </source>
</evidence>
<feature type="domain" description="Pseudouridine synthase II N-terminal" evidence="6">
    <location>
        <begin position="23"/>
        <end position="172"/>
    </location>
</feature>
<evidence type="ECO:0000256" key="5">
    <source>
        <dbReference type="HAMAP-Rule" id="MF_01080"/>
    </source>
</evidence>
<dbReference type="Pfam" id="PF16198">
    <property type="entry name" value="TruB_C_2"/>
    <property type="match status" value="1"/>
</dbReference>
<evidence type="ECO:0000313" key="8">
    <source>
        <dbReference type="EMBL" id="AFI31596.1"/>
    </source>
</evidence>
<comment type="function">
    <text evidence="5">Responsible for synthesis of pseudouridine from uracil-55 in the psi GC loop of transfer RNAs.</text>
</comment>
<dbReference type="InterPro" id="IPR002501">
    <property type="entry name" value="PsdUridine_synth_N"/>
</dbReference>
<dbReference type="GO" id="GO:0003723">
    <property type="term" value="F:RNA binding"/>
    <property type="evidence" value="ECO:0007669"/>
    <property type="project" value="InterPro"/>
</dbReference>
<dbReference type="AlphaFoldDB" id="I0FDP0"/>
<keyword evidence="4 5" id="KW-0413">Isomerase</keyword>
<dbReference type="PANTHER" id="PTHR13767">
    <property type="entry name" value="TRNA-PSEUDOURIDINE SYNTHASE"/>
    <property type="match status" value="1"/>
</dbReference>
<keyword evidence="3 5" id="KW-0819">tRNA processing</keyword>
<dbReference type="RefSeq" id="WP_014696615.1">
    <property type="nucleotide sequence ID" value="NC_017808.1"/>
</dbReference>
<dbReference type="EMBL" id="CP003426">
    <property type="protein sequence ID" value="AFI31596.1"/>
    <property type="molecule type" value="Genomic_DNA"/>
</dbReference>
<feature type="active site" description="Nucleophile" evidence="5">
    <location>
        <position position="38"/>
    </location>
</feature>
<protein>
    <recommendedName>
        <fullName evidence="5">tRNA pseudouridine synthase B</fullName>
        <ecNumber evidence="5">5.4.99.25</ecNumber>
    </recommendedName>
    <alternativeName>
        <fullName evidence="5">tRNA pseudouridine(55) synthase</fullName>
        <shortName evidence="5">Psi55 synthase</shortName>
    </alternativeName>
    <alternativeName>
        <fullName evidence="5">tRNA pseudouridylate synthase</fullName>
    </alternativeName>
    <alternativeName>
        <fullName evidence="5">tRNA-uridine isomerase</fullName>
    </alternativeName>
</protein>
<dbReference type="PATRIC" id="fig|1155096.3.peg.836"/>
<dbReference type="HOGENOM" id="CLU_032087_0_2_12"/>
<comment type="catalytic activity">
    <reaction evidence="1 5">
        <text>uridine(55) in tRNA = pseudouridine(55) in tRNA</text>
        <dbReference type="Rhea" id="RHEA:42532"/>
        <dbReference type="Rhea" id="RHEA-COMP:10101"/>
        <dbReference type="Rhea" id="RHEA-COMP:10102"/>
        <dbReference type="ChEBI" id="CHEBI:65314"/>
        <dbReference type="ChEBI" id="CHEBI:65315"/>
        <dbReference type="EC" id="5.4.99.25"/>
    </reaction>
</comment>